<dbReference type="AlphaFoldDB" id="A0A0F9DS85"/>
<accession>A0A0F9DS85</accession>
<reference evidence="1" key="1">
    <citation type="journal article" date="2015" name="Nature">
        <title>Complex archaea that bridge the gap between prokaryotes and eukaryotes.</title>
        <authorList>
            <person name="Spang A."/>
            <person name="Saw J.H."/>
            <person name="Jorgensen S.L."/>
            <person name="Zaremba-Niedzwiedzka K."/>
            <person name="Martijn J."/>
            <person name="Lind A.E."/>
            <person name="van Eijk R."/>
            <person name="Schleper C."/>
            <person name="Guy L."/>
            <person name="Ettema T.J."/>
        </authorList>
    </citation>
    <scope>NUCLEOTIDE SEQUENCE</scope>
</reference>
<dbReference type="EMBL" id="LAZR01027787">
    <property type="protein sequence ID" value="KKL64619.1"/>
    <property type="molecule type" value="Genomic_DNA"/>
</dbReference>
<sequence>MRYVSKVINFFKDIKQPNHNSKFHQYYLGHTCDFGILEYLEIETCGLIRVTGKLNSKSTTNLSYPQVSISGSPLSLISTYRIYHPDWSESDEYFNEIVFEYLVDNYSQVASDLVVSFDNTSIFHLNKKLTFLKPHYEFLLNSTQVFHRDNIYGSGPPACHVSEEFFYITKELDEPILDFGCGTGVLLKKLRDQGLEVYGIELNTPLIKESLLSEVKPFINLYSGQFPLPFKDQAFNSVISLEVIEHIPDYGMAIKELARIVKNKMIVSVPDISSIPICCHNNVVPWHILEATHVNFFTQNSLGKLLEQYFTKVSFIRIAPQNTNGSKWYVSLLAVCDK</sequence>
<comment type="caution">
    <text evidence="1">The sequence shown here is derived from an EMBL/GenBank/DDBJ whole genome shotgun (WGS) entry which is preliminary data.</text>
</comment>
<proteinExistence type="predicted"/>
<evidence type="ECO:0000313" key="1">
    <source>
        <dbReference type="EMBL" id="KKL64619.1"/>
    </source>
</evidence>
<dbReference type="SUPFAM" id="SSF53335">
    <property type="entry name" value="S-adenosyl-L-methionine-dependent methyltransferases"/>
    <property type="match status" value="1"/>
</dbReference>
<name>A0A0F9DS85_9ZZZZ</name>
<dbReference type="CDD" id="cd02440">
    <property type="entry name" value="AdoMet_MTases"/>
    <property type="match status" value="1"/>
</dbReference>
<dbReference type="InterPro" id="IPR029063">
    <property type="entry name" value="SAM-dependent_MTases_sf"/>
</dbReference>
<organism evidence="1">
    <name type="scientific">marine sediment metagenome</name>
    <dbReference type="NCBI Taxonomy" id="412755"/>
    <lineage>
        <taxon>unclassified sequences</taxon>
        <taxon>metagenomes</taxon>
        <taxon>ecological metagenomes</taxon>
    </lineage>
</organism>
<dbReference type="PANTHER" id="PTHR43861">
    <property type="entry name" value="TRANS-ACONITATE 2-METHYLTRANSFERASE-RELATED"/>
    <property type="match status" value="1"/>
</dbReference>
<protein>
    <recommendedName>
        <fullName evidence="2">Methyltransferase type 11 domain-containing protein</fullName>
    </recommendedName>
</protein>
<dbReference type="Gene3D" id="3.40.50.150">
    <property type="entry name" value="Vaccinia Virus protein VP39"/>
    <property type="match status" value="1"/>
</dbReference>
<dbReference type="Pfam" id="PF13489">
    <property type="entry name" value="Methyltransf_23"/>
    <property type="match status" value="1"/>
</dbReference>
<gene>
    <name evidence="1" type="ORF">LCGC14_2163170</name>
</gene>
<evidence type="ECO:0008006" key="2">
    <source>
        <dbReference type="Google" id="ProtNLM"/>
    </source>
</evidence>